<dbReference type="EMBL" id="QWIV01000003">
    <property type="protein sequence ID" value="RMZ61264.1"/>
    <property type="molecule type" value="Genomic_DNA"/>
</dbReference>
<dbReference type="InterPro" id="IPR025474">
    <property type="entry name" value="DUF4325"/>
</dbReference>
<dbReference type="Pfam" id="PF14213">
    <property type="entry name" value="DUF4325"/>
    <property type="match status" value="1"/>
</dbReference>
<gene>
    <name evidence="2" type="ORF">D1632_00180</name>
</gene>
<evidence type="ECO:0000259" key="1">
    <source>
        <dbReference type="Pfam" id="PF14213"/>
    </source>
</evidence>
<feature type="domain" description="DUF4325" evidence="1">
    <location>
        <begin position="26"/>
        <end position="88"/>
    </location>
</feature>
<organism evidence="2 3">
    <name type="scientific">Chryseobacterium nematophagum</name>
    <dbReference type="NCBI Taxonomy" id="2305228"/>
    <lineage>
        <taxon>Bacteria</taxon>
        <taxon>Pseudomonadati</taxon>
        <taxon>Bacteroidota</taxon>
        <taxon>Flavobacteriia</taxon>
        <taxon>Flavobacteriales</taxon>
        <taxon>Weeksellaceae</taxon>
        <taxon>Chryseobacterium group</taxon>
        <taxon>Chryseobacterium</taxon>
    </lineage>
</organism>
<accession>A0A3M7LGL7</accession>
<comment type="caution">
    <text evidence="2">The sequence shown here is derived from an EMBL/GenBank/DDBJ whole genome shotgun (WGS) entry which is preliminary data.</text>
</comment>
<keyword evidence="3" id="KW-1185">Reference proteome</keyword>
<dbReference type="Proteomes" id="UP000267524">
    <property type="component" value="Unassembled WGS sequence"/>
</dbReference>
<evidence type="ECO:0000313" key="3">
    <source>
        <dbReference type="Proteomes" id="UP000267524"/>
    </source>
</evidence>
<reference evidence="2 3" key="1">
    <citation type="submission" date="2018-08" db="EMBL/GenBank/DDBJ databases">
        <title>Chryseobacterium nematophagum: a novel matrix digesting pathogen of nematodes.</title>
        <authorList>
            <person name="Page A."/>
            <person name="Roberts M."/>
            <person name="Felix M.-A."/>
            <person name="Weir W."/>
        </authorList>
    </citation>
    <scope>NUCLEOTIDE SEQUENCE [LARGE SCALE GENOMIC DNA]</scope>
    <source>
        <strain evidence="2 3">JUb275</strain>
    </source>
</reference>
<dbReference type="AlphaFoldDB" id="A0A3M7LGL7"/>
<evidence type="ECO:0000313" key="2">
    <source>
        <dbReference type="EMBL" id="RMZ61264.1"/>
    </source>
</evidence>
<protein>
    <submittedName>
        <fullName evidence="2">DUF4325 domain-containing protein</fullName>
    </submittedName>
</protein>
<name>A0A3M7LGL7_9FLAO</name>
<proteinExistence type="predicted"/>
<sequence length="117" mass="13446">MENKTNKMHLLVKDIIDSELAVSTDDGNKVFDNINSALKERSIVELDFKGVTIMITAFLNSAIGRLYETYQSEFLNDYLKLTNVAPEDRILFKKVVQRAQEYFLDKKGFEDSANNVF</sequence>